<dbReference type="InterPro" id="IPR011008">
    <property type="entry name" value="Dimeric_a/b-barrel"/>
</dbReference>
<dbReference type="Gene3D" id="1.10.10.10">
    <property type="entry name" value="Winged helix-like DNA-binding domain superfamily/Winged helix DNA-binding domain"/>
    <property type="match status" value="1"/>
</dbReference>
<evidence type="ECO:0000256" key="1">
    <source>
        <dbReference type="ARBA" id="ARBA00023015"/>
    </source>
</evidence>
<dbReference type="SUPFAM" id="SSF46785">
    <property type="entry name" value="Winged helix' DNA-binding domain"/>
    <property type="match status" value="1"/>
</dbReference>
<dbReference type="GO" id="GO:0043200">
    <property type="term" value="P:response to amino acid"/>
    <property type="evidence" value="ECO:0007669"/>
    <property type="project" value="TreeGrafter"/>
</dbReference>
<dbReference type="InterPro" id="IPR036390">
    <property type="entry name" value="WH_DNA-bd_sf"/>
</dbReference>
<dbReference type="GO" id="GO:0005829">
    <property type="term" value="C:cytosol"/>
    <property type="evidence" value="ECO:0007669"/>
    <property type="project" value="TreeGrafter"/>
</dbReference>
<dbReference type="InterPro" id="IPR019888">
    <property type="entry name" value="Tscrpt_reg_AsnC-like"/>
</dbReference>
<dbReference type="PROSITE" id="PS50956">
    <property type="entry name" value="HTH_ASNC_2"/>
    <property type="match status" value="1"/>
</dbReference>
<organism evidence="4 5">
    <name type="scientific">Pseudomonas fluorescens</name>
    <dbReference type="NCBI Taxonomy" id="294"/>
    <lineage>
        <taxon>Bacteria</taxon>
        <taxon>Pseudomonadati</taxon>
        <taxon>Pseudomonadota</taxon>
        <taxon>Gammaproteobacteria</taxon>
        <taxon>Pseudomonadales</taxon>
        <taxon>Pseudomonadaceae</taxon>
        <taxon>Pseudomonas</taxon>
    </lineage>
</organism>
<keyword evidence="2" id="KW-0238">DNA-binding</keyword>
<protein>
    <submittedName>
        <fullName evidence="4">Lrp/AsnC family transcriptional regulator</fullName>
    </submittedName>
</protein>
<gene>
    <name evidence="4" type="ORF">IM720_17225</name>
</gene>
<evidence type="ECO:0000313" key="4">
    <source>
        <dbReference type="EMBL" id="QOU02474.1"/>
    </source>
</evidence>
<reference evidence="4 5" key="1">
    <citation type="submission" date="2020-10" db="EMBL/GenBank/DDBJ databases">
        <title>Complete genome sequence of a novel Pseudomonas fluorescens strain isolated from the flower of kumarahou (Pomaderris kumeraho).</title>
        <authorList>
            <person name="Summers M.C."/>
            <person name="Nowak V."/>
            <person name="Fairhurst M.J."/>
            <person name="Owen J.G."/>
            <person name="Gerth M.L."/>
            <person name="Patrick W.M."/>
        </authorList>
    </citation>
    <scope>NUCLEOTIDE SEQUENCE [LARGE SCALE GENOMIC DNA]</scope>
    <source>
        <strain evidence="4 5">KF1</strain>
    </source>
</reference>
<evidence type="ECO:0000256" key="2">
    <source>
        <dbReference type="ARBA" id="ARBA00023125"/>
    </source>
</evidence>
<dbReference type="AlphaFoldDB" id="A0A1B3D8Z7"/>
<dbReference type="EMBL" id="CP063233">
    <property type="protein sequence ID" value="QOU02474.1"/>
    <property type="molecule type" value="Genomic_DNA"/>
</dbReference>
<dbReference type="Pfam" id="PF13404">
    <property type="entry name" value="HTH_AsnC-type"/>
    <property type="match status" value="1"/>
</dbReference>
<dbReference type="InterPro" id="IPR036388">
    <property type="entry name" value="WH-like_DNA-bd_sf"/>
</dbReference>
<name>A0A1B3D8Z7_PSEFL</name>
<keyword evidence="1" id="KW-0805">Transcription regulation</keyword>
<dbReference type="PANTHER" id="PTHR30154:SF34">
    <property type="entry name" value="TRANSCRIPTIONAL REGULATOR AZLB"/>
    <property type="match status" value="1"/>
</dbReference>
<keyword evidence="3" id="KW-0804">Transcription</keyword>
<dbReference type="Pfam" id="PF01037">
    <property type="entry name" value="AsnC_trans_reg"/>
    <property type="match status" value="1"/>
</dbReference>
<dbReference type="PANTHER" id="PTHR30154">
    <property type="entry name" value="LEUCINE-RESPONSIVE REGULATORY PROTEIN"/>
    <property type="match status" value="1"/>
</dbReference>
<dbReference type="InterPro" id="IPR019887">
    <property type="entry name" value="Tscrpt_reg_AsnC/Lrp_C"/>
</dbReference>
<dbReference type="SMART" id="SM00344">
    <property type="entry name" value="HTH_ASNC"/>
    <property type="match status" value="1"/>
</dbReference>
<dbReference type="Gene3D" id="3.30.70.920">
    <property type="match status" value="1"/>
</dbReference>
<dbReference type="SUPFAM" id="SSF54909">
    <property type="entry name" value="Dimeric alpha+beta barrel"/>
    <property type="match status" value="1"/>
</dbReference>
<evidence type="ECO:0000313" key="5">
    <source>
        <dbReference type="Proteomes" id="UP000593833"/>
    </source>
</evidence>
<dbReference type="OrthoDB" id="8590699at2"/>
<dbReference type="GO" id="GO:0043565">
    <property type="term" value="F:sequence-specific DNA binding"/>
    <property type="evidence" value="ECO:0007669"/>
    <property type="project" value="InterPro"/>
</dbReference>
<proteinExistence type="predicted"/>
<dbReference type="InterPro" id="IPR000485">
    <property type="entry name" value="AsnC-type_HTH_dom"/>
</dbReference>
<dbReference type="Proteomes" id="UP000593833">
    <property type="component" value="Chromosome"/>
</dbReference>
<dbReference type="PRINTS" id="PR00033">
    <property type="entry name" value="HTHASNC"/>
</dbReference>
<dbReference type="RefSeq" id="WP_024075362.1">
    <property type="nucleotide sequence ID" value="NZ_CP015637.1"/>
</dbReference>
<evidence type="ECO:0000256" key="3">
    <source>
        <dbReference type="ARBA" id="ARBA00023163"/>
    </source>
</evidence>
<sequence length="158" mass="17884">MSIPPQPPLDAFDVAILKHLQHDNTTALRVIGEQVNLSTAAVQRRIKRMQQSGVITANTAVVNQEALGKPITILVEVHAERTHIEDLDVLKAQMSIPQVQQCYYVTGDADFMLVIVVETMKAYETLARQLFYENRNIKWFRSIVVMDRVKVSLDVPLD</sequence>
<accession>A0A1B3D8Z7</accession>